<feature type="region of interest" description="Disordered" evidence="2">
    <location>
        <begin position="555"/>
        <end position="591"/>
    </location>
</feature>
<evidence type="ECO:0008006" key="5">
    <source>
        <dbReference type="Google" id="ProtNLM"/>
    </source>
</evidence>
<dbReference type="Proteomes" id="UP001437256">
    <property type="component" value="Unassembled WGS sequence"/>
</dbReference>
<feature type="coiled-coil region" evidence="1">
    <location>
        <begin position="31"/>
        <end position="65"/>
    </location>
</feature>
<name>A0ABR2ZLN9_9AGAR</name>
<sequence length="722" mass="81151">MSTSTPHSFEDLLRAGRTLSSSDAALIDTQIQNLNGRIKERHESLNALQRQVSVLQRQILGLEAERTRHKSLFAPIRKCPPEILSLIFAQTVDMNVFTNEITDDPTYLRSSTTFEPSTLVEVCSHWRHVALSTPAIWALITIDFNLSSEIMYVDPERLRHAIKRCTERARELPLTVEVAIESRPFTTLPQHSNHPLVPRILEPLLDAPNYWRSFHLKVSSPITERVRVDFLRLFLPKFQTLERLVLQGPESSREFELIRQQNLQRIRSLELRTPYSIPTGRLISPSGSPFPFSQLTYLYLRDRSVDEVATILHLCANLVSVHLELLPAVGSLDDPNTPQSLDEENSGAPETGNRANTQDRAESTLVMKSLRCLTIELPELPLRRDLLTTLFGHSNTFPFTPVTRVLTGLTCPNLKTLALLTSEHHKRQYPISFAALKDLESFLQRSKLSRDGGLHKFVVSGFRLKDVKLLKVLQSMPGLTELVVEEHRSCHSLLTPKFLKGLTVHYPDLPLWNIDERTIANDILQEDIRAFFDGTLDEHALLGFNFLGSDNPFGVGNEEDPASSDARSESGIPSSASEASDNEDEGDETTSVHSVALLRTSCSYTHSPLLPNLRSIHLTARSDWKNDVFEKMVESRTLYLHPNIPRFVPPKEPIVPLTSPLLSVHVKILDPLAGRGGWEHGVPRLKRIQKAGLAVRVMDGSSKNGKPLLGYPTPKLRPLSST</sequence>
<evidence type="ECO:0000313" key="4">
    <source>
        <dbReference type="Proteomes" id="UP001437256"/>
    </source>
</evidence>
<feature type="region of interest" description="Disordered" evidence="2">
    <location>
        <begin position="334"/>
        <end position="360"/>
    </location>
</feature>
<evidence type="ECO:0000256" key="1">
    <source>
        <dbReference type="SAM" id="Coils"/>
    </source>
</evidence>
<gene>
    <name evidence="3" type="ORF">AAF712_010529</name>
</gene>
<organism evidence="3 4">
    <name type="scientific">Marasmius tenuissimus</name>
    <dbReference type="NCBI Taxonomy" id="585030"/>
    <lineage>
        <taxon>Eukaryota</taxon>
        <taxon>Fungi</taxon>
        <taxon>Dikarya</taxon>
        <taxon>Basidiomycota</taxon>
        <taxon>Agaricomycotina</taxon>
        <taxon>Agaricomycetes</taxon>
        <taxon>Agaricomycetidae</taxon>
        <taxon>Agaricales</taxon>
        <taxon>Marasmiineae</taxon>
        <taxon>Marasmiaceae</taxon>
        <taxon>Marasmius</taxon>
    </lineage>
</organism>
<dbReference type="EMBL" id="JBBXMP010000101">
    <property type="protein sequence ID" value="KAL0062595.1"/>
    <property type="molecule type" value="Genomic_DNA"/>
</dbReference>
<evidence type="ECO:0000313" key="3">
    <source>
        <dbReference type="EMBL" id="KAL0062595.1"/>
    </source>
</evidence>
<proteinExistence type="predicted"/>
<reference evidence="3 4" key="1">
    <citation type="submission" date="2024-05" db="EMBL/GenBank/DDBJ databases">
        <title>A draft genome resource for the thread blight pathogen Marasmius tenuissimus strain MS-2.</title>
        <authorList>
            <person name="Yulfo-Soto G.E."/>
            <person name="Baruah I.K."/>
            <person name="Amoako-Attah I."/>
            <person name="Bukari Y."/>
            <person name="Meinhardt L.W."/>
            <person name="Bailey B.A."/>
            <person name="Cohen S.P."/>
        </authorList>
    </citation>
    <scope>NUCLEOTIDE SEQUENCE [LARGE SCALE GENOMIC DNA]</scope>
    <source>
        <strain evidence="3 4">MS-2</strain>
    </source>
</reference>
<protein>
    <recommendedName>
        <fullName evidence="5">F-box domain-containing protein</fullName>
    </recommendedName>
</protein>
<evidence type="ECO:0000256" key="2">
    <source>
        <dbReference type="SAM" id="MobiDB-lite"/>
    </source>
</evidence>
<comment type="caution">
    <text evidence="3">The sequence shown here is derived from an EMBL/GenBank/DDBJ whole genome shotgun (WGS) entry which is preliminary data.</text>
</comment>
<keyword evidence="4" id="KW-1185">Reference proteome</keyword>
<accession>A0ABR2ZLN9</accession>
<keyword evidence="1" id="KW-0175">Coiled coil</keyword>